<organism evidence="1">
    <name type="scientific">marine sediment metagenome</name>
    <dbReference type="NCBI Taxonomy" id="412755"/>
    <lineage>
        <taxon>unclassified sequences</taxon>
        <taxon>metagenomes</taxon>
        <taxon>ecological metagenomes</taxon>
    </lineage>
</organism>
<dbReference type="EMBL" id="BART01013126">
    <property type="protein sequence ID" value="GAG88905.1"/>
    <property type="molecule type" value="Genomic_DNA"/>
</dbReference>
<sequence>KLMNLKKENDVAIQIIAQNKEYGAFIAIKDTLIKGEFKKHNLERRPELEIQFEETLELIEAGISPDLEAEITLAAHKLSKKKKSYKNLCQTLAKRQLDLTKGPNKASKNEIQKKAKEIFESSSTYEEICWLIAQLNAIADKSSEES</sequence>
<dbReference type="AlphaFoldDB" id="X1B1U2"/>
<feature type="non-terminal residue" evidence="1">
    <location>
        <position position="1"/>
    </location>
</feature>
<evidence type="ECO:0000313" key="1">
    <source>
        <dbReference type="EMBL" id="GAG88905.1"/>
    </source>
</evidence>
<name>X1B1U2_9ZZZZ</name>
<proteinExistence type="predicted"/>
<reference evidence="1" key="1">
    <citation type="journal article" date="2014" name="Front. Microbiol.">
        <title>High frequency of phylogenetically diverse reductive dehalogenase-homologous genes in deep subseafloor sedimentary metagenomes.</title>
        <authorList>
            <person name="Kawai M."/>
            <person name="Futagami T."/>
            <person name="Toyoda A."/>
            <person name="Takaki Y."/>
            <person name="Nishi S."/>
            <person name="Hori S."/>
            <person name="Arai W."/>
            <person name="Tsubouchi T."/>
            <person name="Morono Y."/>
            <person name="Uchiyama I."/>
            <person name="Ito T."/>
            <person name="Fujiyama A."/>
            <person name="Inagaki F."/>
            <person name="Takami H."/>
        </authorList>
    </citation>
    <scope>NUCLEOTIDE SEQUENCE</scope>
    <source>
        <strain evidence="1">Expedition CK06-06</strain>
    </source>
</reference>
<accession>X1B1U2</accession>
<protein>
    <submittedName>
        <fullName evidence="1">Uncharacterized protein</fullName>
    </submittedName>
</protein>
<gene>
    <name evidence="1" type="ORF">S01H4_27025</name>
</gene>
<comment type="caution">
    <text evidence="1">The sequence shown here is derived from an EMBL/GenBank/DDBJ whole genome shotgun (WGS) entry which is preliminary data.</text>
</comment>